<dbReference type="GO" id="GO:0016747">
    <property type="term" value="F:acyltransferase activity, transferring groups other than amino-acyl groups"/>
    <property type="evidence" value="ECO:0007669"/>
    <property type="project" value="TreeGrafter"/>
</dbReference>
<dbReference type="AlphaFoldDB" id="A0A1C3YPI4"/>
<evidence type="ECO:0000313" key="2">
    <source>
        <dbReference type="EMBL" id="SCB71962.1"/>
    </source>
</evidence>
<feature type="signal peptide" evidence="1">
    <location>
        <begin position="1"/>
        <end position="19"/>
    </location>
</feature>
<organism evidence="2 3">
    <name type="scientific">Chitinophaga costaii</name>
    <dbReference type="NCBI Taxonomy" id="1335309"/>
    <lineage>
        <taxon>Bacteria</taxon>
        <taxon>Pseudomonadati</taxon>
        <taxon>Bacteroidota</taxon>
        <taxon>Chitinophagia</taxon>
        <taxon>Chitinophagales</taxon>
        <taxon>Chitinophagaceae</taxon>
        <taxon>Chitinophaga</taxon>
    </lineage>
</organism>
<dbReference type="STRING" id="1335309.GA0116948_10125"/>
<dbReference type="PANTHER" id="PTHR48098">
    <property type="entry name" value="ENTEROCHELIN ESTERASE-RELATED"/>
    <property type="match status" value="1"/>
</dbReference>
<dbReference type="GO" id="GO:0016787">
    <property type="term" value="F:hydrolase activity"/>
    <property type="evidence" value="ECO:0007669"/>
    <property type="project" value="UniProtKB-KW"/>
</dbReference>
<dbReference type="RefSeq" id="WP_205686004.1">
    <property type="nucleotide sequence ID" value="NZ_FMAR01000001.1"/>
</dbReference>
<dbReference type="InterPro" id="IPR029058">
    <property type="entry name" value="AB_hydrolase_fold"/>
</dbReference>
<dbReference type="Proteomes" id="UP000242818">
    <property type="component" value="Unassembled WGS sequence"/>
</dbReference>
<feature type="chain" id="PRO_5008687633" evidence="1">
    <location>
        <begin position="20"/>
        <end position="272"/>
    </location>
</feature>
<keyword evidence="1" id="KW-0732">Signal</keyword>
<evidence type="ECO:0000313" key="3">
    <source>
        <dbReference type="Proteomes" id="UP000242818"/>
    </source>
</evidence>
<dbReference type="EMBL" id="FMAR01000001">
    <property type="protein sequence ID" value="SCB71962.1"/>
    <property type="molecule type" value="Genomic_DNA"/>
</dbReference>
<evidence type="ECO:0000256" key="1">
    <source>
        <dbReference type="SAM" id="SignalP"/>
    </source>
</evidence>
<sequence length="272" mass="30962">MKQITILLLCIYMHTTATAQTTWILPTKYLAQPDSVLIFTPQHYTPAQHYPLVYLLHGYSENYLQWSRTTDLQALSNRYNAIIVCPEGGVTYYVNAAARNGAAYEDFFFKDLVPAVHAAYTIDTNNIFISGLSMGGYGALRYFILHPDYFNTAASTSGALQPAFSFYQQVSQHFWQSNRLTNDMTLALGQPGHTNWQEYRITTLLQQHPLHRPFLIDCGSADILLPDTQALQALATQLQLPATCITQPGDHNTAYWHTAIEYHFLYFQQHLR</sequence>
<protein>
    <submittedName>
        <fullName evidence="2">S-formylglutathione hydrolase FrmB</fullName>
    </submittedName>
</protein>
<keyword evidence="2" id="KW-0378">Hydrolase</keyword>
<gene>
    <name evidence="2" type="ORF">GA0116948_10125</name>
</gene>
<dbReference type="Gene3D" id="3.40.50.1820">
    <property type="entry name" value="alpha/beta hydrolase"/>
    <property type="match status" value="1"/>
</dbReference>
<name>A0A1C3YPI4_9BACT</name>
<dbReference type="SUPFAM" id="SSF53474">
    <property type="entry name" value="alpha/beta-Hydrolases"/>
    <property type="match status" value="1"/>
</dbReference>
<accession>A0A1C3YPI4</accession>
<keyword evidence="3" id="KW-1185">Reference proteome</keyword>
<dbReference type="InterPro" id="IPR050583">
    <property type="entry name" value="Mycobacterial_A85_antigen"/>
</dbReference>
<dbReference type="InterPro" id="IPR000801">
    <property type="entry name" value="Esterase-like"/>
</dbReference>
<dbReference type="Pfam" id="PF00756">
    <property type="entry name" value="Esterase"/>
    <property type="match status" value="1"/>
</dbReference>
<proteinExistence type="predicted"/>
<reference evidence="2 3" key="1">
    <citation type="submission" date="2016-08" db="EMBL/GenBank/DDBJ databases">
        <authorList>
            <person name="Seilhamer J.J."/>
        </authorList>
    </citation>
    <scope>NUCLEOTIDE SEQUENCE [LARGE SCALE GENOMIC DNA]</scope>
    <source>
        <strain evidence="2 3">A37T2</strain>
    </source>
</reference>
<dbReference type="PANTHER" id="PTHR48098:SF1">
    <property type="entry name" value="DIACYLGLYCEROL ACYLTRANSFERASE_MYCOLYLTRANSFERASE AG85A"/>
    <property type="match status" value="1"/>
</dbReference>